<dbReference type="PANTHER" id="PTHR12149:SF8">
    <property type="entry name" value="PROTEIN-RIBULOSAMINE 3-KINASE"/>
    <property type="match status" value="1"/>
</dbReference>
<dbReference type="EC" id="2.7.1.172" evidence="1"/>
<comment type="caution">
    <text evidence="4">The sequence shown here is derived from an EMBL/GenBank/DDBJ whole genome shotgun (WGS) entry which is preliminary data.</text>
</comment>
<evidence type="ECO:0000256" key="2">
    <source>
        <dbReference type="ARBA" id="ARBA00048655"/>
    </source>
</evidence>
<protein>
    <recommendedName>
        <fullName evidence="1">protein-ribulosamine 3-kinase</fullName>
        <ecNumber evidence="1">2.7.1.172</ecNumber>
    </recommendedName>
</protein>
<keyword evidence="3" id="KW-0418">Kinase</keyword>
<keyword evidence="3" id="KW-0808">Transferase</keyword>
<evidence type="ECO:0000256" key="3">
    <source>
        <dbReference type="PIRNR" id="PIRNR006221"/>
    </source>
</evidence>
<dbReference type="Proteomes" id="UP000716446">
    <property type="component" value="Unassembled WGS sequence"/>
</dbReference>
<name>A0A9N8JER0_9PEZI</name>
<accession>A0A9N8JER0</accession>
<dbReference type="GO" id="GO:0102193">
    <property type="term" value="F:protein-ribulosamine 3-kinase activity"/>
    <property type="evidence" value="ECO:0007669"/>
    <property type="project" value="UniProtKB-EC"/>
</dbReference>
<dbReference type="GO" id="GO:0016301">
    <property type="term" value="F:kinase activity"/>
    <property type="evidence" value="ECO:0007669"/>
    <property type="project" value="UniProtKB-UniRule"/>
</dbReference>
<evidence type="ECO:0000313" key="5">
    <source>
        <dbReference type="Proteomes" id="UP000716446"/>
    </source>
</evidence>
<dbReference type="Gene3D" id="3.90.1200.10">
    <property type="match status" value="1"/>
</dbReference>
<dbReference type="FunFam" id="3.90.1200.10:FF:000018">
    <property type="entry name" value="Fructosamine-3-kinase, putative"/>
    <property type="match status" value="1"/>
</dbReference>
<evidence type="ECO:0000256" key="1">
    <source>
        <dbReference type="ARBA" id="ARBA00011961"/>
    </source>
</evidence>
<proteinExistence type="inferred from homology"/>
<keyword evidence="5" id="KW-1185">Reference proteome</keyword>
<comment type="similarity">
    <text evidence="3">Belongs to the fructosamine kinase family.</text>
</comment>
<dbReference type="InterPro" id="IPR016477">
    <property type="entry name" value="Fructo-/Ketosamine-3-kinase"/>
</dbReference>
<dbReference type="EMBL" id="CAIJEN010000005">
    <property type="protein sequence ID" value="CAD0086707.1"/>
    <property type="molecule type" value="Genomic_DNA"/>
</dbReference>
<reference evidence="4" key="1">
    <citation type="submission" date="2020-06" db="EMBL/GenBank/DDBJ databases">
        <authorList>
            <person name="Onetto C."/>
        </authorList>
    </citation>
    <scope>NUCLEOTIDE SEQUENCE</scope>
</reference>
<dbReference type="InterPro" id="IPR011009">
    <property type="entry name" value="Kinase-like_dom_sf"/>
</dbReference>
<dbReference type="PIRSF" id="PIRSF006221">
    <property type="entry name" value="Ketosamine-3-kinase"/>
    <property type="match status" value="1"/>
</dbReference>
<sequence length="348" mass="37771">MTIDSAVAKLLSLDPDATTLSGAGAGSSFASTSKITTKLRNGTEKHFFMKTGKGKEASIMFEGNTSFHRYCRARTKDHSGEHASLSAIHNAVPNLCPQSYGHGELADSPSTHFLVTDFVDLSSRFSSKASSSAPSLAAKLAKLHTTPAPPPPGESTPKFGFPVTTCCGETPQDNSFKSSWAEFYAENRLMFILKRSEKTDGADEDLRAMVETTCKKVVPRLIGDDHLNNGKGVTPVVVHGDLWSGNASLGKLPGMEAPEDVVYDSSACYAHSEFELGIQKMFSGFGGSFWKEYHELVPKTEPVEEYTDRVALYELYHHLNHHAMFGGGYRSGAVSIMSKLIGKYGKDK</sequence>
<dbReference type="PANTHER" id="PTHR12149">
    <property type="entry name" value="FRUCTOSAMINE 3 KINASE-RELATED PROTEIN"/>
    <property type="match status" value="1"/>
</dbReference>
<dbReference type="SUPFAM" id="SSF56112">
    <property type="entry name" value="Protein kinase-like (PK-like)"/>
    <property type="match status" value="1"/>
</dbReference>
<comment type="catalytic activity">
    <reaction evidence="2">
        <text>N(6)-D-ribulosyl-L-lysyl-[protein] + ATP = N(6)-(3-O-phospho-D-ribulosyl)-L-lysyl-[protein] + ADP + H(+)</text>
        <dbReference type="Rhea" id="RHEA:48432"/>
        <dbReference type="Rhea" id="RHEA-COMP:12103"/>
        <dbReference type="Rhea" id="RHEA-COMP:12104"/>
        <dbReference type="ChEBI" id="CHEBI:15378"/>
        <dbReference type="ChEBI" id="CHEBI:30616"/>
        <dbReference type="ChEBI" id="CHEBI:90418"/>
        <dbReference type="ChEBI" id="CHEBI:90420"/>
        <dbReference type="ChEBI" id="CHEBI:456216"/>
        <dbReference type="EC" id="2.7.1.172"/>
    </reaction>
    <physiologicalReaction direction="left-to-right" evidence="2">
        <dbReference type="Rhea" id="RHEA:48433"/>
    </physiologicalReaction>
</comment>
<organism evidence="4 5">
    <name type="scientific">Aureobasidium vineae</name>
    <dbReference type="NCBI Taxonomy" id="2773715"/>
    <lineage>
        <taxon>Eukaryota</taxon>
        <taxon>Fungi</taxon>
        <taxon>Dikarya</taxon>
        <taxon>Ascomycota</taxon>
        <taxon>Pezizomycotina</taxon>
        <taxon>Dothideomycetes</taxon>
        <taxon>Dothideomycetidae</taxon>
        <taxon>Dothideales</taxon>
        <taxon>Saccotheciaceae</taxon>
        <taxon>Aureobasidium</taxon>
    </lineage>
</organism>
<dbReference type="AlphaFoldDB" id="A0A9N8JER0"/>
<evidence type="ECO:0000313" key="4">
    <source>
        <dbReference type="EMBL" id="CAD0086707.1"/>
    </source>
</evidence>
<gene>
    <name evidence="4" type="ORF">AWRI4619_LOCUS4255</name>
</gene>
<dbReference type="Pfam" id="PF03881">
    <property type="entry name" value="Fructosamin_kin"/>
    <property type="match status" value="1"/>
</dbReference>